<evidence type="ECO:0000259" key="7">
    <source>
        <dbReference type="Pfam" id="PF02108"/>
    </source>
</evidence>
<keyword evidence="9" id="KW-1185">Reference proteome</keyword>
<dbReference type="GO" id="GO:0005829">
    <property type="term" value="C:cytosol"/>
    <property type="evidence" value="ECO:0007669"/>
    <property type="project" value="TreeGrafter"/>
</dbReference>
<evidence type="ECO:0000256" key="1">
    <source>
        <dbReference type="ARBA" id="ARBA00003041"/>
    </source>
</evidence>
<keyword evidence="6" id="KW-1006">Bacterial flagellum protein export</keyword>
<keyword evidence="5" id="KW-0653">Protein transport</keyword>
<dbReference type="SUPFAM" id="SSF160527">
    <property type="entry name" value="V-type ATPase subunit E-like"/>
    <property type="match status" value="1"/>
</dbReference>
<dbReference type="PANTHER" id="PTHR34982:SF1">
    <property type="entry name" value="FLAGELLAR ASSEMBLY PROTEIN FLIH"/>
    <property type="match status" value="1"/>
</dbReference>
<evidence type="ECO:0000256" key="3">
    <source>
        <dbReference type="ARBA" id="ARBA00022448"/>
    </source>
</evidence>
<dbReference type="Proteomes" id="UP000183967">
    <property type="component" value="Unassembled WGS sequence"/>
</dbReference>
<dbReference type="OrthoDB" id="2375163at2"/>
<keyword evidence="4" id="KW-1005">Bacterial flagellum biogenesis</keyword>
<keyword evidence="8" id="KW-0969">Cilium</keyword>
<evidence type="ECO:0000313" key="8">
    <source>
        <dbReference type="EMBL" id="SHH27476.1"/>
    </source>
</evidence>
<dbReference type="PANTHER" id="PTHR34982">
    <property type="entry name" value="YOP PROTEINS TRANSLOCATION PROTEIN L"/>
    <property type="match status" value="1"/>
</dbReference>
<comment type="function">
    <text evidence="1">Needed for flagellar regrowth and assembly.</text>
</comment>
<evidence type="ECO:0000256" key="6">
    <source>
        <dbReference type="ARBA" id="ARBA00023225"/>
    </source>
</evidence>
<evidence type="ECO:0000256" key="2">
    <source>
        <dbReference type="ARBA" id="ARBA00006602"/>
    </source>
</evidence>
<dbReference type="EMBL" id="FQXO01000007">
    <property type="protein sequence ID" value="SHH27476.1"/>
    <property type="molecule type" value="Genomic_DNA"/>
</dbReference>
<comment type="similarity">
    <text evidence="2">Belongs to the FliH family.</text>
</comment>
<keyword evidence="3" id="KW-0813">Transport</keyword>
<dbReference type="GO" id="GO:0015031">
    <property type="term" value="P:protein transport"/>
    <property type="evidence" value="ECO:0007669"/>
    <property type="project" value="UniProtKB-KW"/>
</dbReference>
<organism evidence="8 9">
    <name type="scientific">Caloranaerobacter azorensis DSM 13643</name>
    <dbReference type="NCBI Taxonomy" id="1121264"/>
    <lineage>
        <taxon>Bacteria</taxon>
        <taxon>Bacillati</taxon>
        <taxon>Bacillota</taxon>
        <taxon>Tissierellia</taxon>
        <taxon>Tissierellales</taxon>
        <taxon>Thermohalobacteraceae</taxon>
        <taxon>Caloranaerobacter</taxon>
    </lineage>
</organism>
<evidence type="ECO:0000313" key="9">
    <source>
        <dbReference type="Proteomes" id="UP000183967"/>
    </source>
</evidence>
<evidence type="ECO:0000256" key="5">
    <source>
        <dbReference type="ARBA" id="ARBA00022927"/>
    </source>
</evidence>
<dbReference type="GO" id="GO:0044781">
    <property type="term" value="P:bacterial-type flagellum organization"/>
    <property type="evidence" value="ECO:0007669"/>
    <property type="project" value="UniProtKB-KW"/>
</dbReference>
<dbReference type="RefSeq" id="WP_073194826.1">
    <property type="nucleotide sequence ID" value="NZ_FQXO01000007.1"/>
</dbReference>
<feature type="domain" description="Flagellar assembly protein FliH/Type III secretion system HrpE" evidence="7">
    <location>
        <begin position="101"/>
        <end position="229"/>
    </location>
</feature>
<dbReference type="InterPro" id="IPR018035">
    <property type="entry name" value="Flagellar_FliH/T3SS_HrpE"/>
</dbReference>
<dbReference type="AlphaFoldDB" id="A0A1M5RMV0"/>
<dbReference type="Pfam" id="PF02108">
    <property type="entry name" value="FliH"/>
    <property type="match status" value="1"/>
</dbReference>
<keyword evidence="8" id="KW-0966">Cell projection</keyword>
<sequence>MSNIIKSYRVIVETPVTKDSVEDNRNNIEKIMEDAWKKHDEIINKAKAEAEMLLNEARENADAIMEKTYEKSRLVIEESKQKGYEEGYKKGYEEGCIEAEKIIKEANSIKREYLQKRAAYLKQLEKDIVELVISISEKIINQKLDDDKEVIISIILKGLENLLVSDKVVIRVSKDDYDVVELAKERLLAEASLIEDIKVKIDNNLQKGSCIIETERGCVDVGINTQIETMKKTLKDILNSE</sequence>
<dbReference type="InterPro" id="IPR051472">
    <property type="entry name" value="T3SS_Stator/FliH"/>
</dbReference>
<reference evidence="9" key="1">
    <citation type="submission" date="2016-11" db="EMBL/GenBank/DDBJ databases">
        <authorList>
            <person name="Varghese N."/>
            <person name="Submissions S."/>
        </authorList>
    </citation>
    <scope>NUCLEOTIDE SEQUENCE [LARGE SCALE GENOMIC DNA]</scope>
    <source>
        <strain evidence="9">DSM 13643</strain>
    </source>
</reference>
<gene>
    <name evidence="8" type="ORF">SAMN02745135_00271</name>
</gene>
<accession>A0A1M5RMV0</accession>
<dbReference type="Gene3D" id="1.20.5.620">
    <property type="entry name" value="F1F0 ATP synthase subunit B, membrane domain"/>
    <property type="match status" value="1"/>
</dbReference>
<proteinExistence type="inferred from homology"/>
<keyword evidence="8" id="KW-0282">Flagellum</keyword>
<name>A0A1M5RMV0_9FIRM</name>
<protein>
    <submittedName>
        <fullName evidence="8">Flagellar assembly protein FliH</fullName>
    </submittedName>
</protein>
<evidence type="ECO:0000256" key="4">
    <source>
        <dbReference type="ARBA" id="ARBA00022795"/>
    </source>
</evidence>